<accession>A0A4Y3QVZ7</accession>
<reference evidence="3 4" key="1">
    <citation type="submission" date="2019-06" db="EMBL/GenBank/DDBJ databases">
        <title>Whole genome shotgun sequence of Streptomyces cacaoi subsp. cacaoi NBRC 12748.</title>
        <authorList>
            <person name="Hosoyama A."/>
            <person name="Uohara A."/>
            <person name="Ohji S."/>
            <person name="Ichikawa N."/>
        </authorList>
    </citation>
    <scope>NUCLEOTIDE SEQUENCE [LARGE SCALE GENOMIC DNA]</scope>
    <source>
        <strain evidence="3 4">NBRC 12748</strain>
    </source>
</reference>
<protein>
    <recommendedName>
        <fullName evidence="2">ATPase AAA-type core domain-containing protein</fullName>
    </recommendedName>
</protein>
<dbReference type="GO" id="GO:0000731">
    <property type="term" value="P:DNA synthesis involved in DNA repair"/>
    <property type="evidence" value="ECO:0007669"/>
    <property type="project" value="TreeGrafter"/>
</dbReference>
<evidence type="ECO:0000313" key="4">
    <source>
        <dbReference type="Proteomes" id="UP000319210"/>
    </source>
</evidence>
<dbReference type="InterPro" id="IPR027417">
    <property type="entry name" value="P-loop_NTPase"/>
</dbReference>
<dbReference type="InterPro" id="IPR003959">
    <property type="entry name" value="ATPase_AAA_core"/>
</dbReference>
<keyword evidence="1" id="KW-0742">SOS response</keyword>
<dbReference type="PIRSF" id="PIRSF029347">
    <property type="entry name" value="RecF"/>
    <property type="match status" value="1"/>
</dbReference>
<dbReference type="AlphaFoldDB" id="A0A4Y3QVZ7"/>
<dbReference type="RefSeq" id="WP_212767197.1">
    <property type="nucleotide sequence ID" value="NZ_BJMM01000004.1"/>
</dbReference>
<feature type="domain" description="ATPase AAA-type core" evidence="2">
    <location>
        <begin position="234"/>
        <end position="376"/>
    </location>
</feature>
<dbReference type="PANTHER" id="PTHR32182">
    <property type="entry name" value="DNA REPLICATION AND REPAIR PROTEIN RECF"/>
    <property type="match status" value="1"/>
</dbReference>
<dbReference type="Gene3D" id="3.40.50.300">
    <property type="entry name" value="P-loop containing nucleotide triphosphate hydrolases"/>
    <property type="match status" value="2"/>
</dbReference>
<keyword evidence="1" id="KW-0227">DNA damage</keyword>
<dbReference type="Pfam" id="PF13304">
    <property type="entry name" value="AAA_21"/>
    <property type="match status" value="2"/>
</dbReference>
<evidence type="ECO:0000313" key="3">
    <source>
        <dbReference type="EMBL" id="GEB48837.1"/>
    </source>
</evidence>
<proteinExistence type="predicted"/>
<dbReference type="GO" id="GO:0006302">
    <property type="term" value="P:double-strand break repair"/>
    <property type="evidence" value="ECO:0007669"/>
    <property type="project" value="TreeGrafter"/>
</dbReference>
<dbReference type="GO" id="GO:0005524">
    <property type="term" value="F:ATP binding"/>
    <property type="evidence" value="ECO:0007669"/>
    <property type="project" value="InterPro"/>
</dbReference>
<gene>
    <name evidence="3" type="ORF">SCA03_13880</name>
</gene>
<name>A0A4Y3QVZ7_STRCI</name>
<dbReference type="Proteomes" id="UP000319210">
    <property type="component" value="Unassembled WGS sequence"/>
</dbReference>
<comment type="caution">
    <text evidence="3">The sequence shown here is derived from an EMBL/GenBank/DDBJ whole genome shotgun (WGS) entry which is preliminary data.</text>
</comment>
<organism evidence="3 4">
    <name type="scientific">Streptomyces cacaoi</name>
    <dbReference type="NCBI Taxonomy" id="1898"/>
    <lineage>
        <taxon>Bacteria</taxon>
        <taxon>Bacillati</taxon>
        <taxon>Actinomycetota</taxon>
        <taxon>Actinomycetes</taxon>
        <taxon>Kitasatosporales</taxon>
        <taxon>Streptomycetaceae</taxon>
        <taxon>Streptomyces</taxon>
    </lineage>
</organism>
<dbReference type="SUPFAM" id="SSF52540">
    <property type="entry name" value="P-loop containing nucleoside triphosphate hydrolases"/>
    <property type="match status" value="1"/>
</dbReference>
<evidence type="ECO:0000259" key="2">
    <source>
        <dbReference type="Pfam" id="PF13304"/>
    </source>
</evidence>
<evidence type="ECO:0000256" key="1">
    <source>
        <dbReference type="ARBA" id="ARBA00023236"/>
    </source>
</evidence>
<sequence>MSHTSAGTDTVTAPSAPLSQLRLTRFKTFRDAVLPLAPLTVLIGRNSSGKSNALDGLDVLSRLAEGEEIRDALDGRRRDTGSVRGGLEGCPPHGEDVFTLGCTVDTPWEAPAHLDVTVQVHPDVRIVSERLTGPTYGGHKVLFETLPPQPDSGDIGIKWYNGKPGRRPHASLRCDRLLTTQLPTRLPALSDPEREVVEVAEVVTGALRGVFHLDPVPHLMRQYVPARDAELRRSAENLSAAVSRVAERDPAEFDRLVAGLRRIAEHPIEQVRTTRSDLGDVMLLVDEGGGSVTPARELSDGMLRFLAVSTALLTGRHGVAIGTEPGTEPSLTLVVEELENGLHPSQASLLLELLHEASAREHTQTLVTTHSPALLSALTGADHRGVVVCDRDTATGRSRLQQLTDLEGYSAAMAEGRLGDVITRGLLPGRPPERDYTEFDRLLGID</sequence>
<keyword evidence="4" id="KW-1185">Reference proteome</keyword>
<dbReference type="PANTHER" id="PTHR32182:SF22">
    <property type="entry name" value="ATP-DEPENDENT ENDONUCLEASE, OLD FAMILY-RELATED"/>
    <property type="match status" value="1"/>
</dbReference>
<feature type="domain" description="ATPase AAA-type core" evidence="2">
    <location>
        <begin position="39"/>
        <end position="104"/>
    </location>
</feature>
<dbReference type="GO" id="GO:0016887">
    <property type="term" value="F:ATP hydrolysis activity"/>
    <property type="evidence" value="ECO:0007669"/>
    <property type="project" value="InterPro"/>
</dbReference>
<dbReference type="EMBL" id="BJMM01000004">
    <property type="protein sequence ID" value="GEB48837.1"/>
    <property type="molecule type" value="Genomic_DNA"/>
</dbReference>
<dbReference type="GO" id="GO:0009432">
    <property type="term" value="P:SOS response"/>
    <property type="evidence" value="ECO:0007669"/>
    <property type="project" value="UniProtKB-KW"/>
</dbReference>
<dbReference type="InterPro" id="IPR014555">
    <property type="entry name" value="RecF-like"/>
</dbReference>